<feature type="compositionally biased region" description="Basic and acidic residues" evidence="5">
    <location>
        <begin position="78"/>
        <end position="89"/>
    </location>
</feature>
<protein>
    <submittedName>
        <fullName evidence="8">TonB family protein</fullName>
    </submittedName>
</protein>
<dbReference type="InterPro" id="IPR037682">
    <property type="entry name" value="TonB_C"/>
</dbReference>
<evidence type="ECO:0000313" key="8">
    <source>
        <dbReference type="EMBL" id="MBL6080885.1"/>
    </source>
</evidence>
<accession>A0ABS1U884</accession>
<feature type="transmembrane region" description="Helical" evidence="6">
    <location>
        <begin position="33"/>
        <end position="52"/>
    </location>
</feature>
<sequence length="340" mass="35909">MTAPTLRAEPALRPGRRRIPRAQRPWRRLRPGLVGSVLLHLGFLGLVVLAVMTRERPPEPLPPPSFEVEYQSGAPGRPGDEQGEARPEQEAPPPAPPSPPSLPQPAQPPPVPEATAPPAPPLPLPPAPPPPAPPRTEFAEPAPAPPPPPPAAAEALPTPPPPIPLPREVPRPSPPPPAPPQTAARPAAPAQRLPGVWMPEARNLAPATPSAPPGTPRSRLDLSPGPLATLGRNSTESEADVRGAQVGPDWRNAFRRWVDENKRYPASAVEAGHQGSSRVQVIADPNGKVKSVRLIGPSGSVWLDAGLMSMFRGATLPAFPPGADPNGVTIDFTMRYILVR</sequence>
<dbReference type="SUPFAM" id="SSF74653">
    <property type="entry name" value="TolA/TonB C-terminal domain"/>
    <property type="match status" value="1"/>
</dbReference>
<reference evidence="8 9" key="1">
    <citation type="submission" date="2021-01" db="EMBL/GenBank/DDBJ databases">
        <title>Belnapia mucosa sp. nov. and Belnapia arida sp. nov., isolated from the Tabernas Desert (Almeria, Spain).</title>
        <authorList>
            <person name="Molina-Menor E."/>
            <person name="Vidal-Verdu A."/>
            <person name="Calonge A."/>
            <person name="Satari L."/>
            <person name="Pereto J."/>
            <person name="Porcar M."/>
        </authorList>
    </citation>
    <scope>NUCLEOTIDE SEQUENCE [LARGE SCALE GENOMIC DNA]</scope>
    <source>
        <strain evidence="8 9">T18</strain>
    </source>
</reference>
<evidence type="ECO:0000256" key="2">
    <source>
        <dbReference type="ARBA" id="ARBA00022692"/>
    </source>
</evidence>
<evidence type="ECO:0000256" key="1">
    <source>
        <dbReference type="ARBA" id="ARBA00004167"/>
    </source>
</evidence>
<feature type="compositionally biased region" description="Low complexity" evidence="5">
    <location>
        <begin position="181"/>
        <end position="191"/>
    </location>
</feature>
<comment type="subcellular location">
    <subcellularLocation>
        <location evidence="1">Membrane</location>
        <topology evidence="1">Single-pass membrane protein</topology>
    </subcellularLocation>
</comment>
<feature type="compositionally biased region" description="Pro residues" evidence="5">
    <location>
        <begin position="142"/>
        <end position="180"/>
    </location>
</feature>
<keyword evidence="3 6" id="KW-1133">Transmembrane helix</keyword>
<feature type="domain" description="TonB C-terminal" evidence="7">
    <location>
        <begin position="249"/>
        <end position="340"/>
    </location>
</feature>
<organism evidence="8 9">
    <name type="scientific">Belnapia arida</name>
    <dbReference type="NCBI Taxonomy" id="2804533"/>
    <lineage>
        <taxon>Bacteria</taxon>
        <taxon>Pseudomonadati</taxon>
        <taxon>Pseudomonadota</taxon>
        <taxon>Alphaproteobacteria</taxon>
        <taxon>Acetobacterales</taxon>
        <taxon>Roseomonadaceae</taxon>
        <taxon>Belnapia</taxon>
    </lineage>
</organism>
<dbReference type="NCBIfam" id="TIGR01352">
    <property type="entry name" value="tonB_Cterm"/>
    <property type="match status" value="1"/>
</dbReference>
<dbReference type="Gene3D" id="3.30.1150.10">
    <property type="match status" value="1"/>
</dbReference>
<feature type="region of interest" description="Disordered" evidence="5">
    <location>
        <begin position="203"/>
        <end position="243"/>
    </location>
</feature>
<dbReference type="Pfam" id="PF03544">
    <property type="entry name" value="TonB_C"/>
    <property type="match status" value="1"/>
</dbReference>
<dbReference type="PROSITE" id="PS52015">
    <property type="entry name" value="TONB_CTD"/>
    <property type="match status" value="1"/>
</dbReference>
<evidence type="ECO:0000259" key="7">
    <source>
        <dbReference type="PROSITE" id="PS52015"/>
    </source>
</evidence>
<name>A0ABS1U884_9PROT</name>
<evidence type="ECO:0000256" key="4">
    <source>
        <dbReference type="ARBA" id="ARBA00023136"/>
    </source>
</evidence>
<evidence type="ECO:0000313" key="9">
    <source>
        <dbReference type="Proteomes" id="UP000660885"/>
    </source>
</evidence>
<keyword evidence="4 6" id="KW-0472">Membrane</keyword>
<evidence type="ECO:0000256" key="5">
    <source>
        <dbReference type="SAM" id="MobiDB-lite"/>
    </source>
</evidence>
<keyword evidence="2 6" id="KW-0812">Transmembrane</keyword>
<feature type="region of interest" description="Disordered" evidence="5">
    <location>
        <begin position="58"/>
        <end position="191"/>
    </location>
</feature>
<dbReference type="InterPro" id="IPR006260">
    <property type="entry name" value="TonB/TolA_C"/>
</dbReference>
<proteinExistence type="predicted"/>
<evidence type="ECO:0000256" key="6">
    <source>
        <dbReference type="SAM" id="Phobius"/>
    </source>
</evidence>
<gene>
    <name evidence="8" type="ORF">JMJ56_22995</name>
</gene>
<dbReference type="EMBL" id="JAETWB010000018">
    <property type="protein sequence ID" value="MBL6080885.1"/>
    <property type="molecule type" value="Genomic_DNA"/>
</dbReference>
<dbReference type="Proteomes" id="UP000660885">
    <property type="component" value="Unassembled WGS sequence"/>
</dbReference>
<comment type="caution">
    <text evidence="8">The sequence shown here is derived from an EMBL/GenBank/DDBJ whole genome shotgun (WGS) entry which is preliminary data.</text>
</comment>
<dbReference type="RefSeq" id="WP_202834111.1">
    <property type="nucleotide sequence ID" value="NZ_JAETWB010000018.1"/>
</dbReference>
<evidence type="ECO:0000256" key="3">
    <source>
        <dbReference type="ARBA" id="ARBA00022989"/>
    </source>
</evidence>
<keyword evidence="9" id="KW-1185">Reference proteome</keyword>
<feature type="compositionally biased region" description="Pro residues" evidence="5">
    <location>
        <begin position="90"/>
        <end position="134"/>
    </location>
</feature>